<dbReference type="Proteomes" id="UP000178870">
    <property type="component" value="Unassembled WGS sequence"/>
</dbReference>
<dbReference type="AlphaFoldDB" id="A0A1F7YYL1"/>
<comment type="caution">
    <text evidence="1">The sequence shown here is derived from an EMBL/GenBank/DDBJ whole genome shotgun (WGS) entry which is preliminary data.</text>
</comment>
<name>A0A1F7YYL1_9BACT</name>
<evidence type="ECO:0000313" key="2">
    <source>
        <dbReference type="Proteomes" id="UP000178870"/>
    </source>
</evidence>
<reference evidence="1 2" key="1">
    <citation type="journal article" date="2016" name="Nat. Commun.">
        <title>Thousands of microbial genomes shed light on interconnected biogeochemical processes in an aquifer system.</title>
        <authorList>
            <person name="Anantharaman K."/>
            <person name="Brown C.T."/>
            <person name="Hug L.A."/>
            <person name="Sharon I."/>
            <person name="Castelle C.J."/>
            <person name="Probst A.J."/>
            <person name="Thomas B.C."/>
            <person name="Singh A."/>
            <person name="Wilkins M.J."/>
            <person name="Karaoz U."/>
            <person name="Brodie E.L."/>
            <person name="Williams K.H."/>
            <person name="Hubbard S.S."/>
            <person name="Banfield J.F."/>
        </authorList>
    </citation>
    <scope>NUCLEOTIDE SEQUENCE [LARGE SCALE GENOMIC DNA]</scope>
</reference>
<gene>
    <name evidence="1" type="ORF">A2803_02355</name>
</gene>
<evidence type="ECO:0000313" key="1">
    <source>
        <dbReference type="EMBL" id="OGM31555.1"/>
    </source>
</evidence>
<proteinExistence type="predicted"/>
<protein>
    <submittedName>
        <fullName evidence="1">Uncharacterized protein</fullName>
    </submittedName>
</protein>
<accession>A0A1F7YYL1</accession>
<organism evidence="1 2">
    <name type="scientific">Candidatus Woesebacteria bacterium RIFCSPHIGHO2_01_FULL_44_21</name>
    <dbReference type="NCBI Taxonomy" id="1802503"/>
    <lineage>
        <taxon>Bacteria</taxon>
        <taxon>Candidatus Woeseibacteriota</taxon>
    </lineage>
</organism>
<sequence length="109" mass="12345">MLEGLMKPAFGRSEGGRTTLGFPEEPLSILRDVVSAEPRGIAMNYGGKRWVFDGEEFSKVQNEVIDRSYKIPNVSKMSFPEIVAFLTRVENDIERITNPDEQYSAVIKF</sequence>
<dbReference type="EMBL" id="MGGP01000024">
    <property type="protein sequence ID" value="OGM31555.1"/>
    <property type="molecule type" value="Genomic_DNA"/>
</dbReference>